<proteinExistence type="predicted"/>
<accession>A0A818QV69</accession>
<sequence length="168" mass="20064">MQPAVSIPDCSTWINMKNYPFLSWIISLYNTKKKRDQLIIVAHFCFINLGFVIYNKKEEGFVTDIQNKKNNELLTIVRNEENDSSFSLDYTYDELKIKIGYVFYNNTYAISFDIDEKESPIDFIINEWYVDKCIVKFVDLVKNIEKRIASIIKYRRRKQRQTTNENNI</sequence>
<protein>
    <submittedName>
        <fullName evidence="1">Uncharacterized protein</fullName>
    </submittedName>
</protein>
<comment type="caution">
    <text evidence="1">The sequence shown here is derived from an EMBL/GenBank/DDBJ whole genome shotgun (WGS) entry which is preliminary data.</text>
</comment>
<dbReference type="Proteomes" id="UP000663881">
    <property type="component" value="Unassembled WGS sequence"/>
</dbReference>
<reference evidence="1" key="1">
    <citation type="submission" date="2021-02" db="EMBL/GenBank/DDBJ databases">
        <authorList>
            <person name="Nowell W R."/>
        </authorList>
    </citation>
    <scope>NUCLEOTIDE SEQUENCE</scope>
</reference>
<gene>
    <name evidence="2" type="ORF">KXQ929_LOCUS25491</name>
    <name evidence="1" type="ORF">OKA104_LOCUS8993</name>
</gene>
<organism evidence="1 3">
    <name type="scientific">Adineta steineri</name>
    <dbReference type="NCBI Taxonomy" id="433720"/>
    <lineage>
        <taxon>Eukaryota</taxon>
        <taxon>Metazoa</taxon>
        <taxon>Spiralia</taxon>
        <taxon>Gnathifera</taxon>
        <taxon>Rotifera</taxon>
        <taxon>Eurotatoria</taxon>
        <taxon>Bdelloidea</taxon>
        <taxon>Adinetida</taxon>
        <taxon>Adinetidae</taxon>
        <taxon>Adineta</taxon>
    </lineage>
</organism>
<evidence type="ECO:0000313" key="1">
    <source>
        <dbReference type="EMBL" id="CAF3647284.1"/>
    </source>
</evidence>
<dbReference type="EMBL" id="CAJOBB010002217">
    <property type="protein sequence ID" value="CAF3948973.1"/>
    <property type="molecule type" value="Genomic_DNA"/>
</dbReference>
<evidence type="ECO:0000313" key="2">
    <source>
        <dbReference type="EMBL" id="CAF3948973.1"/>
    </source>
</evidence>
<dbReference type="Gene3D" id="3.40.1000.30">
    <property type="match status" value="1"/>
</dbReference>
<evidence type="ECO:0000313" key="3">
    <source>
        <dbReference type="Proteomes" id="UP000663881"/>
    </source>
</evidence>
<dbReference type="EMBL" id="CAJOAY010000374">
    <property type="protein sequence ID" value="CAF3647284.1"/>
    <property type="molecule type" value="Genomic_DNA"/>
</dbReference>
<dbReference type="AlphaFoldDB" id="A0A818QV69"/>
<dbReference type="Proteomes" id="UP000663868">
    <property type="component" value="Unassembled WGS sequence"/>
</dbReference>
<name>A0A818QV69_9BILA</name>